<dbReference type="RefSeq" id="WP_283433537.1">
    <property type="nucleotide sequence ID" value="NZ_FXUG01000008.1"/>
</dbReference>
<dbReference type="SUPFAM" id="SSF52540">
    <property type="entry name" value="P-loop containing nucleoside triphosphate hydrolases"/>
    <property type="match status" value="2"/>
</dbReference>
<evidence type="ECO:0000256" key="1">
    <source>
        <dbReference type="SAM" id="MobiDB-lite"/>
    </source>
</evidence>
<feature type="domain" description="Polyphosphate kinase-2-related" evidence="2">
    <location>
        <begin position="296"/>
        <end position="516"/>
    </location>
</feature>
<protein>
    <submittedName>
        <fullName evidence="3">Polyphosphate:AMP phosphotransferase</fullName>
    </submittedName>
</protein>
<dbReference type="Pfam" id="PF03976">
    <property type="entry name" value="PPK2"/>
    <property type="match status" value="2"/>
</dbReference>
<dbReference type="PANTHER" id="PTHR34383:SF3">
    <property type="entry name" value="POLYPHOSPHATE:AMP PHOSPHOTRANSFERASE"/>
    <property type="match status" value="1"/>
</dbReference>
<dbReference type="InterPro" id="IPR022489">
    <property type="entry name" value="PolyP_AMP_Tfrase"/>
</dbReference>
<feature type="domain" description="Polyphosphate kinase-2-related" evidence="2">
    <location>
        <begin position="13"/>
        <end position="236"/>
    </location>
</feature>
<name>A0ABY1QDP6_9BACT</name>
<evidence type="ECO:0000313" key="3">
    <source>
        <dbReference type="EMBL" id="SMP64110.1"/>
    </source>
</evidence>
<dbReference type="PANTHER" id="PTHR34383">
    <property type="entry name" value="POLYPHOSPHATE:AMP PHOSPHOTRANSFERASE-RELATED"/>
    <property type="match status" value="1"/>
</dbReference>
<keyword evidence="4" id="KW-1185">Reference proteome</keyword>
<dbReference type="Proteomes" id="UP001158067">
    <property type="component" value="Unassembled WGS sequence"/>
</dbReference>
<feature type="region of interest" description="Disordered" evidence="1">
    <location>
        <begin position="241"/>
        <end position="274"/>
    </location>
</feature>
<gene>
    <name evidence="3" type="ORF">SAMN06265222_108170</name>
</gene>
<evidence type="ECO:0000259" key="2">
    <source>
        <dbReference type="Pfam" id="PF03976"/>
    </source>
</evidence>
<accession>A0ABY1QDP6</accession>
<reference evidence="3 4" key="1">
    <citation type="submission" date="2017-05" db="EMBL/GenBank/DDBJ databases">
        <authorList>
            <person name="Varghese N."/>
            <person name="Submissions S."/>
        </authorList>
    </citation>
    <scope>NUCLEOTIDE SEQUENCE [LARGE SCALE GENOMIC DNA]</scope>
    <source>
        <strain evidence="3 4">DSM 25457</strain>
    </source>
</reference>
<evidence type="ECO:0000313" key="4">
    <source>
        <dbReference type="Proteomes" id="UP001158067"/>
    </source>
</evidence>
<feature type="compositionally biased region" description="Low complexity" evidence="1">
    <location>
        <begin position="242"/>
        <end position="259"/>
    </location>
</feature>
<comment type="caution">
    <text evidence="3">The sequence shown here is derived from an EMBL/GenBank/DDBJ whole genome shotgun (WGS) entry which is preliminary data.</text>
</comment>
<dbReference type="InterPro" id="IPR027417">
    <property type="entry name" value="P-loop_NTPase"/>
</dbReference>
<dbReference type="EMBL" id="FXUG01000008">
    <property type="protein sequence ID" value="SMP64110.1"/>
    <property type="molecule type" value="Genomic_DNA"/>
</dbReference>
<organism evidence="3 4">
    <name type="scientific">Neorhodopirellula lusitana</name>
    <dbReference type="NCBI Taxonomy" id="445327"/>
    <lineage>
        <taxon>Bacteria</taxon>
        <taxon>Pseudomonadati</taxon>
        <taxon>Planctomycetota</taxon>
        <taxon>Planctomycetia</taxon>
        <taxon>Pirellulales</taxon>
        <taxon>Pirellulaceae</taxon>
        <taxon>Neorhodopirellula</taxon>
    </lineage>
</organism>
<dbReference type="NCBIfam" id="TIGR03708">
    <property type="entry name" value="poly_P_AMP_trns"/>
    <property type="match status" value="1"/>
</dbReference>
<proteinExistence type="predicted"/>
<dbReference type="InterPro" id="IPR022488">
    <property type="entry name" value="PPK2-related"/>
</dbReference>
<dbReference type="Gene3D" id="3.40.50.300">
    <property type="entry name" value="P-loop containing nucleotide triphosphate hydrolases"/>
    <property type="match status" value="2"/>
</dbReference>
<sequence length="525" mass="60748">MKLASFVHSNKIAKSEFETRLPILRAELLEVQHSLRKADFPVIVLFAGVDGAGKSEVVNLINEWMDPRWLINRAYARPSEPGTDTDRPVFRRYWQDLPPRGQIGLFLSAWYSQVLLGTVSQQVPPEEFPRHVERISRFERTLATDNALILKFWMHLNKRNQKKQLTRLEANPATAWRVTHTDWAHWAMYDRFVIAGDKIIEATDSDHAPWRVVDGADHRYRSLTVAEHMLDAIKDRLGATGSLPDASTSAATSAAPESSADPKPKSETPTKVATTEFKPSRVNWLADVDLEQTLPKGEYRKRLAQSQGELNRLCRMAKQQNVSTLLAFEGWDAAGKGGSIRRILQALDPRNYRVIPTAAPTDEEHAQHYLWRFWRHLPCAGNITIFDRSWYGRVLVERVEGFARPDEWQRAYDEINEFEEELVESGIMVCKYWLHITQDEQLRRFEERKATPHKRWKLTEEDWRNRAKWDEYEEAVNDMIERTNTPLAPWTIVPANDKYTARIEVLDTVCEHLRKTLSRSPSSTL</sequence>